<keyword evidence="13" id="KW-1185">Reference proteome</keyword>
<keyword evidence="5" id="KW-0479">Metal-binding</keyword>
<dbReference type="InterPro" id="IPR057247">
    <property type="entry name" value="CARBOXYPEPT_ZN_2"/>
</dbReference>
<dbReference type="InterPro" id="IPR000834">
    <property type="entry name" value="Peptidase_M14"/>
</dbReference>
<dbReference type="Pfam" id="PF00246">
    <property type="entry name" value="Peptidase_M14"/>
    <property type="match status" value="1"/>
</dbReference>
<reference evidence="13" key="1">
    <citation type="journal article" date="2008" name="Insect Biochem. Mol. Biol.">
        <title>The genome of a lepidopteran model insect, the silkworm Bombyx mori.</title>
        <authorList>
            <consortium name="International Silkworm Genome Consortium"/>
        </authorList>
    </citation>
    <scope>NUCLEOTIDE SEQUENCE [LARGE SCALE GENOMIC DNA]</scope>
    <source>
        <strain evidence="13">p50T</strain>
    </source>
</reference>
<keyword evidence="4" id="KW-0645">Protease</keyword>
<dbReference type="SUPFAM" id="SSF53187">
    <property type="entry name" value="Zn-dependent exopeptidases"/>
    <property type="match status" value="1"/>
</dbReference>
<name>A0A8R2HTP5_BOMMO</name>
<proteinExistence type="inferred from homology"/>
<evidence type="ECO:0000256" key="10">
    <source>
        <dbReference type="PROSITE-ProRule" id="PRU01379"/>
    </source>
</evidence>
<keyword evidence="6" id="KW-0732">Signal</keyword>
<dbReference type="SMART" id="SM00631">
    <property type="entry name" value="Zn_pept"/>
    <property type="match status" value="1"/>
</dbReference>
<dbReference type="PROSITE" id="PS52035">
    <property type="entry name" value="PEPTIDASE_M14"/>
    <property type="match status" value="1"/>
</dbReference>
<protein>
    <recommendedName>
        <fullName evidence="11">Peptidase M14 domain-containing protein</fullName>
    </recommendedName>
</protein>
<evidence type="ECO:0000256" key="7">
    <source>
        <dbReference type="ARBA" id="ARBA00022801"/>
    </source>
</evidence>
<dbReference type="PANTHER" id="PTHR11705:SF91">
    <property type="entry name" value="FI01817P-RELATED"/>
    <property type="match status" value="1"/>
</dbReference>
<evidence type="ECO:0000256" key="2">
    <source>
        <dbReference type="ARBA" id="ARBA00005988"/>
    </source>
</evidence>
<evidence type="ECO:0000313" key="13">
    <source>
        <dbReference type="Proteomes" id="UP000005204"/>
    </source>
</evidence>
<comment type="similarity">
    <text evidence="2 10">Belongs to the peptidase M14 family.</text>
</comment>
<sequence>TKVARKDARFQIWEVKCLKEGQRIFVKSLDTKGAINVCKERHSAMDVIVEGTRTMQVEKLLRERDISFDVVTNDITSLVGPPRRVRSPVLSPRMRSPIKKSLDWKDFYPLNVIYDFLDALERQYPSICTVTVIGNTVEGRDVKMLKISNSNARNTAVWLDGTIHAREWISTSVVTYIADHIARSFNTLPDYITNKDWFFVPVVNPDGYYHTHTVDRMWRKNRARFGNTITGVDLNRNFGLNWGRNGNTECASGDPNHLNYRGTEAFSEPETAAIKDIILYSGVPFKIFLTFHAYSELISFPWCYTSDPCPDYVNLLEGGTAMAKAIYETSGRMYKVGNFKDIMYYASGTSIDWSYGTARIPFTYLIELRSKKDRFLLPKEEIQDCCKEVLNGVKALAEFVDKKKCRNCNVHFKKNPQ</sequence>
<evidence type="ECO:0000256" key="1">
    <source>
        <dbReference type="ARBA" id="ARBA00001947"/>
    </source>
</evidence>
<keyword evidence="8" id="KW-0862">Zinc</keyword>
<dbReference type="GO" id="GO:0004181">
    <property type="term" value="F:metallocarboxypeptidase activity"/>
    <property type="evidence" value="ECO:0007669"/>
    <property type="project" value="InterPro"/>
</dbReference>
<comment type="cofactor">
    <cofactor evidence="1">
        <name>Zn(2+)</name>
        <dbReference type="ChEBI" id="CHEBI:29105"/>
    </cofactor>
</comment>
<keyword evidence="9" id="KW-0482">Metalloprotease</keyword>
<dbReference type="Gene3D" id="3.40.630.10">
    <property type="entry name" value="Zn peptidases"/>
    <property type="match status" value="1"/>
</dbReference>
<reference evidence="12" key="2">
    <citation type="submission" date="2022-06" db="UniProtKB">
        <authorList>
            <consortium name="EnsemblMetazoa"/>
        </authorList>
    </citation>
    <scope>IDENTIFICATION</scope>
    <source>
        <strain evidence="12">p50T (Dazao)</strain>
    </source>
</reference>
<keyword evidence="3" id="KW-0121">Carboxypeptidase</keyword>
<dbReference type="PANTHER" id="PTHR11705">
    <property type="entry name" value="PROTEASE FAMILY M14 CARBOXYPEPTIDASE A,B"/>
    <property type="match status" value="1"/>
</dbReference>
<keyword evidence="7" id="KW-0378">Hydrolase</keyword>
<dbReference type="AlphaFoldDB" id="A0A8R2HTP5"/>
<dbReference type="PROSITE" id="PS00133">
    <property type="entry name" value="CARBOXYPEPT_ZN_2"/>
    <property type="match status" value="1"/>
</dbReference>
<feature type="active site" description="Proton donor/acceptor" evidence="10">
    <location>
        <position position="367"/>
    </location>
</feature>
<evidence type="ECO:0000313" key="12">
    <source>
        <dbReference type="EnsemblMetazoa" id="XP_021207339.2"/>
    </source>
</evidence>
<organism evidence="12 13">
    <name type="scientific">Bombyx mori</name>
    <name type="common">Silk moth</name>
    <dbReference type="NCBI Taxonomy" id="7091"/>
    <lineage>
        <taxon>Eukaryota</taxon>
        <taxon>Metazoa</taxon>
        <taxon>Ecdysozoa</taxon>
        <taxon>Arthropoda</taxon>
        <taxon>Hexapoda</taxon>
        <taxon>Insecta</taxon>
        <taxon>Pterygota</taxon>
        <taxon>Neoptera</taxon>
        <taxon>Endopterygota</taxon>
        <taxon>Lepidoptera</taxon>
        <taxon>Glossata</taxon>
        <taxon>Ditrysia</taxon>
        <taxon>Bombycoidea</taxon>
        <taxon>Bombycidae</taxon>
        <taxon>Bombycinae</taxon>
        <taxon>Bombyx</taxon>
    </lineage>
</organism>
<evidence type="ECO:0000256" key="5">
    <source>
        <dbReference type="ARBA" id="ARBA00022723"/>
    </source>
</evidence>
<evidence type="ECO:0000256" key="4">
    <source>
        <dbReference type="ARBA" id="ARBA00022670"/>
    </source>
</evidence>
<evidence type="ECO:0000256" key="6">
    <source>
        <dbReference type="ARBA" id="ARBA00022729"/>
    </source>
</evidence>
<evidence type="ECO:0000259" key="11">
    <source>
        <dbReference type="PROSITE" id="PS52035"/>
    </source>
</evidence>
<feature type="domain" description="Peptidase M14" evidence="11">
    <location>
        <begin position="106"/>
        <end position="400"/>
    </location>
</feature>
<dbReference type="Proteomes" id="UP000005204">
    <property type="component" value="Unassembled WGS sequence"/>
</dbReference>
<evidence type="ECO:0000256" key="8">
    <source>
        <dbReference type="ARBA" id="ARBA00022833"/>
    </source>
</evidence>
<dbReference type="GO" id="GO:0006508">
    <property type="term" value="P:proteolysis"/>
    <property type="evidence" value="ECO:0007669"/>
    <property type="project" value="UniProtKB-KW"/>
</dbReference>
<evidence type="ECO:0000256" key="9">
    <source>
        <dbReference type="ARBA" id="ARBA00023049"/>
    </source>
</evidence>
<dbReference type="EnsemblMetazoa" id="XM_021351664.2">
    <property type="protein sequence ID" value="XP_021207339.2"/>
    <property type="gene ID" value="LOC101743329"/>
</dbReference>
<dbReference type="FunFam" id="3.40.630.10:FF:000084">
    <property type="entry name" value="Carboxypeptidase B2"/>
    <property type="match status" value="1"/>
</dbReference>
<dbReference type="GO" id="GO:0008270">
    <property type="term" value="F:zinc ion binding"/>
    <property type="evidence" value="ECO:0007669"/>
    <property type="project" value="InterPro"/>
</dbReference>
<dbReference type="CDD" id="cd03860">
    <property type="entry name" value="M14_CP_A-B_like"/>
    <property type="match status" value="1"/>
</dbReference>
<dbReference type="GO" id="GO:0005615">
    <property type="term" value="C:extracellular space"/>
    <property type="evidence" value="ECO:0007669"/>
    <property type="project" value="TreeGrafter"/>
</dbReference>
<dbReference type="PRINTS" id="PR00765">
    <property type="entry name" value="CRBOXYPTASEA"/>
</dbReference>
<evidence type="ECO:0000256" key="3">
    <source>
        <dbReference type="ARBA" id="ARBA00022645"/>
    </source>
</evidence>
<accession>A0A8R2HTP5</accession>